<accession>A0ACB9JWD8</accession>
<dbReference type="EMBL" id="CM042019">
    <property type="protein sequence ID" value="KAI3824356.1"/>
    <property type="molecule type" value="Genomic_DNA"/>
</dbReference>
<evidence type="ECO:0000313" key="2">
    <source>
        <dbReference type="Proteomes" id="UP001056120"/>
    </source>
</evidence>
<keyword evidence="2" id="KW-1185">Reference proteome</keyword>
<proteinExistence type="predicted"/>
<reference evidence="1 2" key="2">
    <citation type="journal article" date="2022" name="Mol. Ecol. Resour.">
        <title>The genomes of chicory, endive, great burdock and yacon provide insights into Asteraceae paleo-polyploidization history and plant inulin production.</title>
        <authorList>
            <person name="Fan W."/>
            <person name="Wang S."/>
            <person name="Wang H."/>
            <person name="Wang A."/>
            <person name="Jiang F."/>
            <person name="Liu H."/>
            <person name="Zhao H."/>
            <person name="Xu D."/>
            <person name="Zhang Y."/>
        </authorList>
    </citation>
    <scope>NUCLEOTIDE SEQUENCE [LARGE SCALE GENOMIC DNA]</scope>
    <source>
        <strain evidence="2">cv. Yunnan</strain>
        <tissue evidence="1">Leaves</tissue>
    </source>
</reference>
<dbReference type="Proteomes" id="UP001056120">
    <property type="component" value="Linkage Group LG02"/>
</dbReference>
<gene>
    <name evidence="1" type="ORF">L1987_05814</name>
</gene>
<organism evidence="1 2">
    <name type="scientific">Smallanthus sonchifolius</name>
    <dbReference type="NCBI Taxonomy" id="185202"/>
    <lineage>
        <taxon>Eukaryota</taxon>
        <taxon>Viridiplantae</taxon>
        <taxon>Streptophyta</taxon>
        <taxon>Embryophyta</taxon>
        <taxon>Tracheophyta</taxon>
        <taxon>Spermatophyta</taxon>
        <taxon>Magnoliopsida</taxon>
        <taxon>eudicotyledons</taxon>
        <taxon>Gunneridae</taxon>
        <taxon>Pentapetalae</taxon>
        <taxon>asterids</taxon>
        <taxon>campanulids</taxon>
        <taxon>Asterales</taxon>
        <taxon>Asteraceae</taxon>
        <taxon>Asteroideae</taxon>
        <taxon>Heliantheae alliance</taxon>
        <taxon>Millerieae</taxon>
        <taxon>Smallanthus</taxon>
    </lineage>
</organism>
<protein>
    <submittedName>
        <fullName evidence="1">Uncharacterized protein</fullName>
    </submittedName>
</protein>
<name>A0ACB9JWD8_9ASTR</name>
<comment type="caution">
    <text evidence="1">The sequence shown here is derived from an EMBL/GenBank/DDBJ whole genome shotgun (WGS) entry which is preliminary data.</text>
</comment>
<reference evidence="2" key="1">
    <citation type="journal article" date="2022" name="Mol. Ecol. Resour.">
        <title>The genomes of chicory, endive, great burdock and yacon provide insights into Asteraceae palaeo-polyploidization history and plant inulin production.</title>
        <authorList>
            <person name="Fan W."/>
            <person name="Wang S."/>
            <person name="Wang H."/>
            <person name="Wang A."/>
            <person name="Jiang F."/>
            <person name="Liu H."/>
            <person name="Zhao H."/>
            <person name="Xu D."/>
            <person name="Zhang Y."/>
        </authorList>
    </citation>
    <scope>NUCLEOTIDE SEQUENCE [LARGE SCALE GENOMIC DNA]</scope>
    <source>
        <strain evidence="2">cv. Yunnan</strain>
    </source>
</reference>
<evidence type="ECO:0000313" key="1">
    <source>
        <dbReference type="EMBL" id="KAI3824356.1"/>
    </source>
</evidence>
<sequence>MEVSGRARDRSRVSNFGVDDEDYIGELGCNFQVYRNDEITVDELRRKNPRGIVISPGPDKGISVQTTLELGPTVPLFGVSLGLQCIGEAFGGKIVRARSGAVLGKSSLVYYNEDGEEGFPFAAARYHRFLIDNDNFPSDALEITAWTDDGLIMAARFKVYTHLRTILKGHLTFKKINMARGFSFNTTGSGDLQASSPMLMAKFQLQVQWIKSQADNPINSRSSPTGMAIVPLYLASFFLPSSRFWFLQGRFHPASMAAKGKKKSQKKSSSIKEQSKEFVSLNRKKKNDVASESDVEEGGESGSDLSLDGDMDDAFADDFLQGSDDEEMGSGSHSDLDSDDSDIEDKSKAIDEAKTREEKEALEELQLNIKEAPDEFRLPTQEELEVEARGPPDLTALQQRIKDIVRVLSNFTSLRQEGATRKQYIEQLKLDLGSYYGYNEFLISSFVELFPPVELMELIEAFEKPRPITLRTNTLKTRRRDLAGVLLNRGINLDPLSKWSKVGLVVYDHQVPYGATPEYMAGHYMVQSASSFLPVMALAPQEKERVVDMAASPGGKTTYIAALMKNTGIIYANEMKEKRLSKLTSNLQRLGVTNTVVCSYDGRELPKVLGHNTADRVLLDAPCSGTGVISKDESVKTSKNAVDVQNCSRLQKELILAAIDMVDANSKSGGYVVYSTCSMMVIENEDVIDYALKKRDVKLVPCGLDFGRPGFVRFRESRFHPSLEKTRRFYPHVHNMDGFFVAKLKKMSNAKAAVAAAAAQVLEDGDSEIEPIATEIPPRRSNSSKKEENKSSRNDNILKRKKEEKRPATTEKRKKYKPPPREEISKAREEKRQAMREAKKKAKREV</sequence>